<evidence type="ECO:0000313" key="3">
    <source>
        <dbReference type="EMBL" id="QJD77264.1"/>
    </source>
</evidence>
<dbReference type="Proteomes" id="UP000501128">
    <property type="component" value="Chromosome"/>
</dbReference>
<dbReference type="InterPro" id="IPR003961">
    <property type="entry name" value="FN3_dom"/>
</dbReference>
<evidence type="ECO:0000313" key="4">
    <source>
        <dbReference type="Proteomes" id="UP000501128"/>
    </source>
</evidence>
<name>A0A7L5DGB4_9BACT</name>
<feature type="signal peptide" evidence="1">
    <location>
        <begin position="1"/>
        <end position="24"/>
    </location>
</feature>
<dbReference type="AlphaFoldDB" id="A0A7L5DGB4"/>
<feature type="domain" description="Fibronectin type-III" evidence="2">
    <location>
        <begin position="442"/>
        <end position="540"/>
    </location>
</feature>
<accession>A0A7L5DGB4</accession>
<reference evidence="3 4" key="1">
    <citation type="submission" date="2020-04" db="EMBL/GenBank/DDBJ databases">
        <title>Genome sequencing of novel species.</title>
        <authorList>
            <person name="Heo J."/>
            <person name="Kim S.-J."/>
            <person name="Kim J.-S."/>
            <person name="Hong S.-B."/>
            <person name="Kwon S.-W."/>
        </authorList>
    </citation>
    <scope>NUCLEOTIDE SEQUENCE [LARGE SCALE GENOMIC DNA]</scope>
    <source>
        <strain evidence="3 4">CJU-R4</strain>
    </source>
</reference>
<gene>
    <name evidence="3" type="ORF">HH216_01630</name>
</gene>
<keyword evidence="4" id="KW-1185">Reference proteome</keyword>
<evidence type="ECO:0000256" key="1">
    <source>
        <dbReference type="SAM" id="SignalP"/>
    </source>
</evidence>
<evidence type="ECO:0000259" key="2">
    <source>
        <dbReference type="PROSITE" id="PS50853"/>
    </source>
</evidence>
<dbReference type="KEGG" id="srho:HH216_01630"/>
<dbReference type="InterPro" id="IPR013783">
    <property type="entry name" value="Ig-like_fold"/>
</dbReference>
<dbReference type="PROSITE" id="PS50853">
    <property type="entry name" value="FN3"/>
    <property type="match status" value="1"/>
</dbReference>
<dbReference type="RefSeq" id="WP_169549207.1">
    <property type="nucleotide sequence ID" value="NZ_CP051677.1"/>
</dbReference>
<dbReference type="Gene3D" id="2.60.40.10">
    <property type="entry name" value="Immunoglobulins"/>
    <property type="match status" value="4"/>
</dbReference>
<keyword evidence="1" id="KW-0732">Signal</keyword>
<proteinExistence type="predicted"/>
<dbReference type="InterPro" id="IPR036116">
    <property type="entry name" value="FN3_sf"/>
</dbReference>
<organism evidence="3 4">
    <name type="scientific">Spirosoma rhododendri</name>
    <dbReference type="NCBI Taxonomy" id="2728024"/>
    <lineage>
        <taxon>Bacteria</taxon>
        <taxon>Pseudomonadati</taxon>
        <taxon>Bacteroidota</taxon>
        <taxon>Cytophagia</taxon>
        <taxon>Cytophagales</taxon>
        <taxon>Cytophagaceae</taxon>
        <taxon>Spirosoma</taxon>
    </lineage>
</organism>
<dbReference type="SUPFAM" id="SSF49265">
    <property type="entry name" value="Fibronectin type III"/>
    <property type="match status" value="2"/>
</dbReference>
<dbReference type="CDD" id="cd00063">
    <property type="entry name" value="FN3"/>
    <property type="match status" value="1"/>
</dbReference>
<feature type="chain" id="PRO_5029802806" description="Fibronectin type-III domain-containing protein" evidence="1">
    <location>
        <begin position="25"/>
        <end position="736"/>
    </location>
</feature>
<dbReference type="EMBL" id="CP051677">
    <property type="protein sequence ID" value="QJD77264.1"/>
    <property type="molecule type" value="Genomic_DNA"/>
</dbReference>
<sequence>MNVVKIVFRLSLLIALLASVNLYAQRNRTPPAPAPAPSTTTPADTGQAPARLVLLARNYGDSVVLRWSPNRAGHFLAGSQTGYWVERVELSKRFPDGKITLLSTSPVRPWTLDEARQRIKAGDRFPAIGLQMLYGKGYTKTFSPDAASIINLSEEQNNRFAVALMAADYSPRAADALGLRWVDRQPRQADAVYVYRIYPARSSAITGNLTDTVAVLVDPNSRFRAVAPLLEAIQSGDSAISLTWHRHSTQGAFSGFYVERSTDGKTFKRLTAQPYIQSQPDADIQQRDTVRFQTDSLGRSLISYSDSVVNYRRFYYRVIGIDAFGDLSPASEVVTGMARDLTPPLPPANLRTQVIDNKQIRVQWNRARLTTPDMAGYVIGRGSAVNGPFESISPTVLSASTLEFLDTKPDTYSNFYTVGAVDTAGNIAYAPAVVGIIADLLPPDKPTGLSAQTDTSGIVQLTWPLGQDDDIVAYKVYRSYEQQNDFYRQLTPLGIADTTFADTLPHPMLNKQVFYKIVAIDRTGNHSLFSAALPVAVPDRMPPTAPVIRSVVVDAGGVTLMVLPSSSVDVVGHRLYRRDGDAPWTLLRQLPGRADGLLTLRDTSFRAQPGFAGKTYTYALTAIDDAKLESERSFAVPVQPGAGVAQPVRNIQGRYDANRQAVVLNWEFPTLAEPYHFVVYRSLNGEGLSMYRAVDGQQRSFQDNATASTGRYQYAVRVQYHQRSGSALSQPVNISR</sequence>
<protein>
    <recommendedName>
        <fullName evidence="2">Fibronectin type-III domain-containing protein</fullName>
    </recommendedName>
</protein>